<dbReference type="AlphaFoldDB" id="A0A2P2JV15"/>
<keyword evidence="2" id="KW-0687">Ribonucleoprotein</keyword>
<proteinExistence type="predicted"/>
<keyword evidence="1" id="KW-1133">Transmembrane helix</keyword>
<keyword evidence="2" id="KW-0689">Ribosomal protein</keyword>
<accession>A0A2P2JV15</accession>
<evidence type="ECO:0000313" key="2">
    <source>
        <dbReference type="EMBL" id="MBW97314.1"/>
    </source>
</evidence>
<sequence>MLKQPWHFTSMKKELGDWTRRFSLCFLFSVSAGGFNTSMSFWRTILIGMKL</sequence>
<keyword evidence="1" id="KW-0812">Transmembrane</keyword>
<protein>
    <submittedName>
        <fullName evidence="2">40S ribosomal protein S27</fullName>
    </submittedName>
</protein>
<feature type="transmembrane region" description="Helical" evidence="1">
    <location>
        <begin position="21"/>
        <end position="42"/>
    </location>
</feature>
<name>A0A2P2JV15_RHIMU</name>
<organism evidence="2">
    <name type="scientific">Rhizophora mucronata</name>
    <name type="common">Asiatic mangrove</name>
    <dbReference type="NCBI Taxonomy" id="61149"/>
    <lineage>
        <taxon>Eukaryota</taxon>
        <taxon>Viridiplantae</taxon>
        <taxon>Streptophyta</taxon>
        <taxon>Embryophyta</taxon>
        <taxon>Tracheophyta</taxon>
        <taxon>Spermatophyta</taxon>
        <taxon>Magnoliopsida</taxon>
        <taxon>eudicotyledons</taxon>
        <taxon>Gunneridae</taxon>
        <taxon>Pentapetalae</taxon>
        <taxon>rosids</taxon>
        <taxon>fabids</taxon>
        <taxon>Malpighiales</taxon>
        <taxon>Rhizophoraceae</taxon>
        <taxon>Rhizophora</taxon>
    </lineage>
</organism>
<dbReference type="GO" id="GO:0005840">
    <property type="term" value="C:ribosome"/>
    <property type="evidence" value="ECO:0007669"/>
    <property type="project" value="UniProtKB-KW"/>
</dbReference>
<evidence type="ECO:0000256" key="1">
    <source>
        <dbReference type="SAM" id="Phobius"/>
    </source>
</evidence>
<reference evidence="2" key="1">
    <citation type="submission" date="2018-02" db="EMBL/GenBank/DDBJ databases">
        <title>Rhizophora mucronata_Transcriptome.</title>
        <authorList>
            <person name="Meera S.P."/>
            <person name="Sreeshan A."/>
            <person name="Augustine A."/>
        </authorList>
    </citation>
    <scope>NUCLEOTIDE SEQUENCE</scope>
    <source>
        <tissue evidence="2">Leaf</tissue>
    </source>
</reference>
<dbReference type="EMBL" id="GGEC01016831">
    <property type="protein sequence ID" value="MBW97314.1"/>
    <property type="molecule type" value="Transcribed_RNA"/>
</dbReference>
<keyword evidence="1" id="KW-0472">Membrane</keyword>